<proteinExistence type="predicted"/>
<keyword evidence="3" id="KW-1185">Reference proteome</keyword>
<reference evidence="2" key="1">
    <citation type="submission" date="2020-07" db="EMBL/GenBank/DDBJ databases">
        <title>Multicomponent nature underlies the extraordinary mechanical properties of spider dragline silk.</title>
        <authorList>
            <person name="Kono N."/>
            <person name="Nakamura H."/>
            <person name="Mori M."/>
            <person name="Yoshida Y."/>
            <person name="Ohtoshi R."/>
            <person name="Malay A.D."/>
            <person name="Moran D.A.P."/>
            <person name="Tomita M."/>
            <person name="Numata K."/>
            <person name="Arakawa K."/>
        </authorList>
    </citation>
    <scope>NUCLEOTIDE SEQUENCE</scope>
</reference>
<dbReference type="Proteomes" id="UP000887116">
    <property type="component" value="Unassembled WGS sequence"/>
</dbReference>
<dbReference type="EMBL" id="BMAO01001251">
    <property type="protein sequence ID" value="GFQ71943.1"/>
    <property type="molecule type" value="Genomic_DNA"/>
</dbReference>
<organism evidence="2 3">
    <name type="scientific">Trichonephila clavata</name>
    <name type="common">Joro spider</name>
    <name type="synonym">Nephila clavata</name>
    <dbReference type="NCBI Taxonomy" id="2740835"/>
    <lineage>
        <taxon>Eukaryota</taxon>
        <taxon>Metazoa</taxon>
        <taxon>Ecdysozoa</taxon>
        <taxon>Arthropoda</taxon>
        <taxon>Chelicerata</taxon>
        <taxon>Arachnida</taxon>
        <taxon>Araneae</taxon>
        <taxon>Araneomorphae</taxon>
        <taxon>Entelegynae</taxon>
        <taxon>Araneoidea</taxon>
        <taxon>Nephilidae</taxon>
        <taxon>Trichonephila</taxon>
    </lineage>
</organism>
<sequence length="71" mass="7420">KYSIAPPSLKNKSLRRSPDFPERLGSGLSGTGGLLVSESVSVAEDCDRSGTTTSVDGTPVRKMNPIPCSDP</sequence>
<gene>
    <name evidence="2" type="ORF">TNCT_6361</name>
</gene>
<evidence type="ECO:0000256" key="1">
    <source>
        <dbReference type="SAM" id="MobiDB-lite"/>
    </source>
</evidence>
<evidence type="ECO:0000313" key="2">
    <source>
        <dbReference type="EMBL" id="GFQ71943.1"/>
    </source>
</evidence>
<accession>A0A8X6KHC3</accession>
<comment type="caution">
    <text evidence="2">The sequence shown here is derived from an EMBL/GenBank/DDBJ whole genome shotgun (WGS) entry which is preliminary data.</text>
</comment>
<feature type="region of interest" description="Disordered" evidence="1">
    <location>
        <begin position="1"/>
        <end position="71"/>
    </location>
</feature>
<feature type="non-terminal residue" evidence="2">
    <location>
        <position position="1"/>
    </location>
</feature>
<dbReference type="AlphaFoldDB" id="A0A8X6KHC3"/>
<protein>
    <submittedName>
        <fullName evidence="2">Uncharacterized protein</fullName>
    </submittedName>
</protein>
<name>A0A8X6KHC3_TRICU</name>
<evidence type="ECO:0000313" key="3">
    <source>
        <dbReference type="Proteomes" id="UP000887116"/>
    </source>
</evidence>